<evidence type="ECO:0000256" key="5">
    <source>
        <dbReference type="ARBA" id="ARBA00022719"/>
    </source>
</evidence>
<dbReference type="GO" id="GO:0042373">
    <property type="term" value="P:vitamin K metabolic process"/>
    <property type="evidence" value="ECO:0007669"/>
    <property type="project" value="InterPro"/>
</dbReference>
<keyword evidence="11" id="KW-0676">Redox-active center</keyword>
<keyword evidence="10" id="KW-1015">Disulfide bond</keyword>
<accession>E0VCW2</accession>
<gene>
    <name evidence="15" type="primary">8238075</name>
    <name evidence="14" type="ORF">Phum_PHUM098450</name>
</gene>
<dbReference type="EnsemblMetazoa" id="PHUM098450-RA">
    <property type="protein sequence ID" value="PHUM098450-PA"/>
    <property type="gene ID" value="PHUM098450"/>
</dbReference>
<dbReference type="PROSITE" id="PS51257">
    <property type="entry name" value="PROKAR_LIPOPROTEIN"/>
    <property type="match status" value="1"/>
</dbReference>
<feature type="domain" description="Vitamin K epoxide reductase" evidence="13">
    <location>
        <begin position="3"/>
        <end position="151"/>
    </location>
</feature>
<evidence type="ECO:0000313" key="15">
    <source>
        <dbReference type="EnsemblMetazoa" id="PHUM098450-PA"/>
    </source>
</evidence>
<dbReference type="GeneID" id="8238075"/>
<evidence type="ECO:0000313" key="14">
    <source>
        <dbReference type="EMBL" id="EEB11218.1"/>
    </source>
</evidence>
<dbReference type="VEuPathDB" id="VectorBase:PHUM098450"/>
<dbReference type="InterPro" id="IPR012932">
    <property type="entry name" value="VKOR"/>
</dbReference>
<feature type="transmembrane region" description="Helical" evidence="12">
    <location>
        <begin position="103"/>
        <end position="123"/>
    </location>
</feature>
<dbReference type="PANTHER" id="PTHR14519:SF5">
    <property type="entry name" value="VITAMIN K EPOXIDE REDUCTASE COMPLEX SUBUNIT 1-LIKE PROTEIN 1"/>
    <property type="match status" value="1"/>
</dbReference>
<keyword evidence="9 12" id="KW-0472">Membrane</keyword>
<comment type="subcellular location">
    <subcellularLocation>
        <location evidence="1">Endoplasmic reticulum membrane</location>
        <topology evidence="1">Multi-pass membrane protein</topology>
    </subcellularLocation>
</comment>
<dbReference type="KEGG" id="phu:Phum_PHUM098450"/>
<reference evidence="14" key="2">
    <citation type="submission" date="2007-04" db="EMBL/GenBank/DDBJ databases">
        <title>The genome of the human body louse.</title>
        <authorList>
            <consortium name="The Human Body Louse Genome Consortium"/>
            <person name="Kirkness E."/>
            <person name="Walenz B."/>
            <person name="Hass B."/>
            <person name="Bruggner R."/>
            <person name="Strausberg R."/>
        </authorList>
    </citation>
    <scope>NUCLEOTIDE SEQUENCE</scope>
    <source>
        <strain evidence="14">USDA</strain>
    </source>
</reference>
<dbReference type="Pfam" id="PF07884">
    <property type="entry name" value="VKOR"/>
    <property type="match status" value="1"/>
</dbReference>
<evidence type="ECO:0000256" key="6">
    <source>
        <dbReference type="ARBA" id="ARBA00022824"/>
    </source>
</evidence>
<protein>
    <recommendedName>
        <fullName evidence="3">vitamin-K-epoxide reductase (warfarin-sensitive)</fullName>
        <ecNumber evidence="3">1.17.4.4</ecNumber>
    </recommendedName>
</protein>
<keyword evidence="16" id="KW-1185">Reference proteome</keyword>
<sequence>MIIKNKDKFFIASCAVGFILSCYALAVELKSENDKDYRAYCDINEYVSCTKAFSSKYGKGFGLVEPIFGKNSILNQPNSLGGIFFYLLLALTCYSDQKTIIKLQLISCLVSNVLSVYLAYILYFILHDFCMICVGTYIVNAFNLFLSISKWKSLSKSNKQTIQKTKNYVNSKKE</sequence>
<reference evidence="14" key="1">
    <citation type="submission" date="2007-04" db="EMBL/GenBank/DDBJ databases">
        <title>Annotation of Pediculus humanus corporis strain USDA.</title>
        <authorList>
            <person name="Kirkness E."/>
            <person name="Hannick L."/>
            <person name="Hass B."/>
            <person name="Bruggner R."/>
            <person name="Lawson D."/>
            <person name="Bidwell S."/>
            <person name="Joardar V."/>
            <person name="Caler E."/>
            <person name="Walenz B."/>
            <person name="Inman J."/>
            <person name="Schobel S."/>
            <person name="Galinsky K."/>
            <person name="Amedeo P."/>
            <person name="Strausberg R."/>
        </authorList>
    </citation>
    <scope>NUCLEOTIDE SEQUENCE</scope>
    <source>
        <strain evidence="14">USDA</strain>
    </source>
</reference>
<feature type="transmembrane region" description="Helical" evidence="12">
    <location>
        <begin position="129"/>
        <end position="149"/>
    </location>
</feature>
<dbReference type="EC" id="1.17.4.4" evidence="3"/>
<dbReference type="PANTHER" id="PTHR14519">
    <property type="entry name" value="VITAMIN K EPOXIDE REDUCTASE COMPLEX, SUBUNIT 1"/>
    <property type="match status" value="1"/>
</dbReference>
<keyword evidence="8 14" id="KW-0560">Oxidoreductase</keyword>
<evidence type="ECO:0000256" key="10">
    <source>
        <dbReference type="ARBA" id="ARBA00023157"/>
    </source>
</evidence>
<evidence type="ECO:0000256" key="3">
    <source>
        <dbReference type="ARBA" id="ARBA00012278"/>
    </source>
</evidence>
<dbReference type="EMBL" id="AAZO01001178">
    <property type="status" value="NOT_ANNOTATED_CDS"/>
    <property type="molecule type" value="Genomic_DNA"/>
</dbReference>
<dbReference type="EMBL" id="DS235065">
    <property type="protein sequence ID" value="EEB11218.1"/>
    <property type="molecule type" value="Genomic_DNA"/>
</dbReference>
<evidence type="ECO:0000256" key="7">
    <source>
        <dbReference type="ARBA" id="ARBA00022989"/>
    </source>
</evidence>
<dbReference type="InParanoid" id="E0VCW2"/>
<dbReference type="GO" id="GO:0047057">
    <property type="term" value="F:vitamin-K-epoxide reductase (warfarin-sensitive) activity"/>
    <property type="evidence" value="ECO:0007669"/>
    <property type="project" value="UniProtKB-EC"/>
</dbReference>
<feature type="transmembrane region" description="Helical" evidence="12">
    <location>
        <begin position="79"/>
        <end position="96"/>
    </location>
</feature>
<keyword evidence="7 12" id="KW-1133">Transmembrane helix</keyword>
<dbReference type="CDD" id="cd12917">
    <property type="entry name" value="VKOR_euk"/>
    <property type="match status" value="1"/>
</dbReference>
<evidence type="ECO:0000256" key="12">
    <source>
        <dbReference type="SAM" id="Phobius"/>
    </source>
</evidence>
<evidence type="ECO:0000313" key="16">
    <source>
        <dbReference type="Proteomes" id="UP000009046"/>
    </source>
</evidence>
<comment type="similarity">
    <text evidence="2">Belongs to the VKOR family.</text>
</comment>
<evidence type="ECO:0000256" key="9">
    <source>
        <dbReference type="ARBA" id="ARBA00023136"/>
    </source>
</evidence>
<proteinExistence type="inferred from homology"/>
<keyword evidence="6" id="KW-0256">Endoplasmic reticulum</keyword>
<evidence type="ECO:0000256" key="1">
    <source>
        <dbReference type="ARBA" id="ARBA00004477"/>
    </source>
</evidence>
<name>E0VCW2_PEDHC</name>
<dbReference type="AlphaFoldDB" id="E0VCW2"/>
<evidence type="ECO:0000256" key="2">
    <source>
        <dbReference type="ARBA" id="ARBA00006214"/>
    </source>
</evidence>
<evidence type="ECO:0000259" key="13">
    <source>
        <dbReference type="SMART" id="SM00756"/>
    </source>
</evidence>
<dbReference type="Proteomes" id="UP000009046">
    <property type="component" value="Unassembled WGS sequence"/>
</dbReference>
<dbReference type="GO" id="GO:0048038">
    <property type="term" value="F:quinone binding"/>
    <property type="evidence" value="ECO:0007669"/>
    <property type="project" value="UniProtKB-KW"/>
</dbReference>
<dbReference type="OrthoDB" id="17010at2759"/>
<dbReference type="OMA" id="YVINFAL"/>
<dbReference type="eggNOG" id="ENOG502S4E7">
    <property type="taxonomic scope" value="Eukaryota"/>
</dbReference>
<dbReference type="CTD" id="8238075"/>
<dbReference type="GO" id="GO:0005789">
    <property type="term" value="C:endoplasmic reticulum membrane"/>
    <property type="evidence" value="ECO:0007669"/>
    <property type="project" value="UniProtKB-SubCell"/>
</dbReference>
<dbReference type="Gene3D" id="1.20.1440.130">
    <property type="entry name" value="VKOR domain"/>
    <property type="match status" value="1"/>
</dbReference>
<keyword evidence="4 12" id="KW-0812">Transmembrane</keyword>
<dbReference type="HOGENOM" id="CLU_105471_0_0_1"/>
<keyword evidence="5" id="KW-0874">Quinone</keyword>
<dbReference type="InterPro" id="IPR042406">
    <property type="entry name" value="VKORC1/VKORC1L1"/>
</dbReference>
<dbReference type="SMART" id="SM00756">
    <property type="entry name" value="VKc"/>
    <property type="match status" value="1"/>
</dbReference>
<evidence type="ECO:0000256" key="4">
    <source>
        <dbReference type="ARBA" id="ARBA00022692"/>
    </source>
</evidence>
<reference evidence="15" key="3">
    <citation type="submission" date="2020-05" db="UniProtKB">
        <authorList>
            <consortium name="EnsemblMetazoa"/>
        </authorList>
    </citation>
    <scope>IDENTIFICATION</scope>
    <source>
        <strain evidence="15">USDA</strain>
    </source>
</reference>
<organism>
    <name type="scientific">Pediculus humanus subsp. corporis</name>
    <name type="common">Body louse</name>
    <dbReference type="NCBI Taxonomy" id="121224"/>
    <lineage>
        <taxon>Eukaryota</taxon>
        <taxon>Metazoa</taxon>
        <taxon>Ecdysozoa</taxon>
        <taxon>Arthropoda</taxon>
        <taxon>Hexapoda</taxon>
        <taxon>Insecta</taxon>
        <taxon>Pterygota</taxon>
        <taxon>Neoptera</taxon>
        <taxon>Paraneoptera</taxon>
        <taxon>Psocodea</taxon>
        <taxon>Troctomorpha</taxon>
        <taxon>Phthiraptera</taxon>
        <taxon>Anoplura</taxon>
        <taxon>Pediculidae</taxon>
        <taxon>Pediculus</taxon>
    </lineage>
</organism>
<dbReference type="InterPro" id="IPR038354">
    <property type="entry name" value="VKOR_sf"/>
</dbReference>
<evidence type="ECO:0000256" key="8">
    <source>
        <dbReference type="ARBA" id="ARBA00023002"/>
    </source>
</evidence>
<evidence type="ECO:0000256" key="11">
    <source>
        <dbReference type="ARBA" id="ARBA00023284"/>
    </source>
</evidence>
<dbReference type="RefSeq" id="XP_002423956.1">
    <property type="nucleotide sequence ID" value="XM_002423911.1"/>
</dbReference>
<dbReference type="FunCoup" id="E0VCW2">
    <property type="interactions" value="154"/>
</dbReference>